<dbReference type="EMBL" id="BKAG01000023">
    <property type="protein sequence ID" value="GEP43955.1"/>
    <property type="molecule type" value="Genomic_DNA"/>
</dbReference>
<protein>
    <submittedName>
        <fullName evidence="2">Uncharacterized protein</fullName>
    </submittedName>
</protein>
<feature type="region of interest" description="Disordered" evidence="1">
    <location>
        <begin position="51"/>
        <end position="76"/>
    </location>
</feature>
<feature type="compositionally biased region" description="Basic and acidic residues" evidence="1">
    <location>
        <begin position="309"/>
        <end position="330"/>
    </location>
</feature>
<comment type="caution">
    <text evidence="2">The sequence shown here is derived from an EMBL/GenBank/DDBJ whole genome shotgun (WGS) entry which is preliminary data.</text>
</comment>
<organism evidence="2 3">
    <name type="scientific">Brevifollis gellanilyticus</name>
    <dbReference type="NCBI Taxonomy" id="748831"/>
    <lineage>
        <taxon>Bacteria</taxon>
        <taxon>Pseudomonadati</taxon>
        <taxon>Verrucomicrobiota</taxon>
        <taxon>Verrucomicrobiia</taxon>
        <taxon>Verrucomicrobiales</taxon>
        <taxon>Verrucomicrobiaceae</taxon>
    </lineage>
</organism>
<reference evidence="2 3" key="1">
    <citation type="submission" date="2019-07" db="EMBL/GenBank/DDBJ databases">
        <title>Whole genome shotgun sequence of Brevifollis gellanilyticus NBRC 108608.</title>
        <authorList>
            <person name="Hosoyama A."/>
            <person name="Uohara A."/>
            <person name="Ohji S."/>
            <person name="Ichikawa N."/>
        </authorList>
    </citation>
    <scope>NUCLEOTIDE SEQUENCE [LARGE SCALE GENOMIC DNA]</scope>
    <source>
        <strain evidence="2 3">NBRC 108608</strain>
    </source>
</reference>
<accession>A0A512MB40</accession>
<dbReference type="AlphaFoldDB" id="A0A512MB40"/>
<evidence type="ECO:0000313" key="3">
    <source>
        <dbReference type="Proteomes" id="UP000321577"/>
    </source>
</evidence>
<evidence type="ECO:0000256" key="1">
    <source>
        <dbReference type="SAM" id="MobiDB-lite"/>
    </source>
</evidence>
<keyword evidence="3" id="KW-1185">Reference proteome</keyword>
<sequence>MPSSVPFPRSAHVFSASVAVALGLSACADYEVPALKKLQGDQKTDIVSVAASNNSTATPAPVTPGKPKEDLPVGNGAKLSKEDLELMRKRAQMNASAIAMERDLAKAAQSSGVDLSFLLSMNYNEAKAISANSIEMPMGVRIAADKIEIVKQDSKGVPRRVKATGKVYLENGQGDDMAKVLCQEALVSSGEIVLRGKPILQRGGSTIEGLDDSTVAYMLGQRLRVIGLHRVANQTTMIADLPDLGPWTGGPNPLLPPLSEASVPNDIRDQMLKAAEAEAVLQQNREAALSTPQPPVAPWVKPEANTPANKEDIKPVSTKPDPKAAKEDVKPALLKPVSKDKVEEAPPAPKEEPKKGKTKKEDAKAPEKPANTPAEAPAEKPKRKFGIKFGNKKD</sequence>
<feature type="compositionally biased region" description="Basic and acidic residues" evidence="1">
    <location>
        <begin position="337"/>
        <end position="367"/>
    </location>
</feature>
<dbReference type="OrthoDB" id="193554at2"/>
<dbReference type="RefSeq" id="WP_146851515.1">
    <property type="nucleotide sequence ID" value="NZ_BKAG01000023.1"/>
</dbReference>
<name>A0A512MB40_9BACT</name>
<feature type="region of interest" description="Disordered" evidence="1">
    <location>
        <begin position="285"/>
        <end position="394"/>
    </location>
</feature>
<evidence type="ECO:0000313" key="2">
    <source>
        <dbReference type="EMBL" id="GEP43955.1"/>
    </source>
</evidence>
<dbReference type="Proteomes" id="UP000321577">
    <property type="component" value="Unassembled WGS sequence"/>
</dbReference>
<gene>
    <name evidence="2" type="ORF">BGE01nite_32460</name>
</gene>
<proteinExistence type="predicted"/>